<comment type="caution">
    <text evidence="3">The sequence shown here is derived from an EMBL/GenBank/DDBJ whole genome shotgun (WGS) entry which is preliminary data.</text>
</comment>
<keyword evidence="1" id="KW-0597">Phosphoprotein</keyword>
<dbReference type="CDD" id="cd07041">
    <property type="entry name" value="STAS_RsbR_RsbS_like"/>
    <property type="match status" value="1"/>
</dbReference>
<dbReference type="SUPFAM" id="SSF52091">
    <property type="entry name" value="SpoIIaa-like"/>
    <property type="match status" value="1"/>
</dbReference>
<dbReference type="Pfam" id="PF01740">
    <property type="entry name" value="STAS"/>
    <property type="match status" value="1"/>
</dbReference>
<evidence type="ECO:0000259" key="2">
    <source>
        <dbReference type="PROSITE" id="PS50801"/>
    </source>
</evidence>
<dbReference type="PROSITE" id="PS50801">
    <property type="entry name" value="STAS"/>
    <property type="match status" value="1"/>
</dbReference>
<sequence>MNSILKVANYFSNNAQSLAMEIVDSVLLKLNLDIPEWERKNAVKVYTEFLGFLGASLSNGELDKVPKGLIEWSKKNGEREASSGGRISEIIRRYPETRAVFTELITTTTEEHQLAMEQFVYIITRLNYMLDLSISETIKAFETLTEEIIKKAQNEVVALSAPIVPIQDGIAVLPLIGAIDTERAEFLMENAIPKVIQLNIQCLIIDFSGLATIDTSVANHLFNIHSALRLLGIKAIITGIRAELAKAVVSSGIDLSSIRTYANVKQAIEAM</sequence>
<dbReference type="PANTHER" id="PTHR33745:SF3">
    <property type="entry name" value="RSBT CO-ANTAGONIST PROTEIN RSBRC"/>
    <property type="match status" value="1"/>
</dbReference>
<dbReference type="RefSeq" id="WP_117325656.1">
    <property type="nucleotide sequence ID" value="NZ_QVTE01000013.1"/>
</dbReference>
<keyword evidence="4" id="KW-1185">Reference proteome</keyword>
<dbReference type="EMBL" id="QVTE01000013">
    <property type="protein sequence ID" value="RFU70681.1"/>
    <property type="molecule type" value="Genomic_DNA"/>
</dbReference>
<gene>
    <name evidence="3" type="ORF">D0469_05580</name>
</gene>
<dbReference type="InterPro" id="IPR051932">
    <property type="entry name" value="Bact_StressResp_Reg"/>
</dbReference>
<dbReference type="InterPro" id="IPR002645">
    <property type="entry name" value="STAS_dom"/>
</dbReference>
<dbReference type="OrthoDB" id="2677458at2"/>
<dbReference type="Gene3D" id="3.30.750.24">
    <property type="entry name" value="STAS domain"/>
    <property type="match status" value="1"/>
</dbReference>
<protein>
    <submittedName>
        <fullName evidence="3">STAS domain-containing protein</fullName>
    </submittedName>
</protein>
<proteinExistence type="predicted"/>
<dbReference type="PANTHER" id="PTHR33745">
    <property type="entry name" value="RSBT ANTAGONIST PROTEIN RSBS-RELATED"/>
    <property type="match status" value="1"/>
</dbReference>
<evidence type="ECO:0000256" key="1">
    <source>
        <dbReference type="ARBA" id="ARBA00022553"/>
    </source>
</evidence>
<dbReference type="AlphaFoldDB" id="A0A372LR50"/>
<feature type="domain" description="STAS" evidence="2">
    <location>
        <begin position="160"/>
        <end position="271"/>
    </location>
</feature>
<accession>A0A372LR50</accession>
<evidence type="ECO:0000313" key="4">
    <source>
        <dbReference type="Proteomes" id="UP000264541"/>
    </source>
</evidence>
<reference evidence="3 4" key="1">
    <citation type="submission" date="2018-08" db="EMBL/GenBank/DDBJ databases">
        <title>Bacillus chawlae sp. nov., Bacillus glennii sp. nov., and Bacillus saganii sp. nov. Isolated from the Vehicle Assembly Building at Kennedy Space Center where the Viking Spacecraft were Assembled.</title>
        <authorList>
            <person name="Seuylemezian A."/>
            <person name="Vaishampayan P."/>
        </authorList>
    </citation>
    <scope>NUCLEOTIDE SEQUENCE [LARGE SCALE GENOMIC DNA]</scope>
    <source>
        <strain evidence="3 4">V47-23a</strain>
    </source>
</reference>
<organism evidence="3 4">
    <name type="scientific">Peribacillus saganii</name>
    <dbReference type="NCBI Taxonomy" id="2303992"/>
    <lineage>
        <taxon>Bacteria</taxon>
        <taxon>Bacillati</taxon>
        <taxon>Bacillota</taxon>
        <taxon>Bacilli</taxon>
        <taxon>Bacillales</taxon>
        <taxon>Bacillaceae</taxon>
        <taxon>Peribacillus</taxon>
    </lineage>
</organism>
<name>A0A372LR50_9BACI</name>
<dbReference type="Proteomes" id="UP000264541">
    <property type="component" value="Unassembled WGS sequence"/>
</dbReference>
<evidence type="ECO:0000313" key="3">
    <source>
        <dbReference type="EMBL" id="RFU70681.1"/>
    </source>
</evidence>
<dbReference type="InterPro" id="IPR036513">
    <property type="entry name" value="STAS_dom_sf"/>
</dbReference>